<evidence type="ECO:0000256" key="2">
    <source>
        <dbReference type="SAM" id="SignalP"/>
    </source>
</evidence>
<feature type="domain" description="PpiC" evidence="3">
    <location>
        <begin position="225"/>
        <end position="322"/>
    </location>
</feature>
<dbReference type="GO" id="GO:0003755">
    <property type="term" value="F:peptidyl-prolyl cis-trans isomerase activity"/>
    <property type="evidence" value="ECO:0007669"/>
    <property type="project" value="UniProtKB-KW"/>
</dbReference>
<dbReference type="InterPro" id="IPR027304">
    <property type="entry name" value="Trigger_fact/SurA_dom_sf"/>
</dbReference>
<dbReference type="Pfam" id="PF13145">
    <property type="entry name" value="Rotamase_2"/>
    <property type="match status" value="1"/>
</dbReference>
<feature type="chain" id="PRO_5017017089" evidence="2">
    <location>
        <begin position="22"/>
        <end position="644"/>
    </location>
</feature>
<dbReference type="SUPFAM" id="SSF109998">
    <property type="entry name" value="Triger factor/SurA peptide-binding domain-like"/>
    <property type="match status" value="1"/>
</dbReference>
<organism evidence="4 5">
    <name type="scientific">Oceanihabitans sediminis</name>
    <dbReference type="NCBI Taxonomy" id="1812012"/>
    <lineage>
        <taxon>Bacteria</taxon>
        <taxon>Pseudomonadati</taxon>
        <taxon>Bacteroidota</taxon>
        <taxon>Flavobacteriia</taxon>
        <taxon>Flavobacteriales</taxon>
        <taxon>Flavobacteriaceae</taxon>
        <taxon>Oceanihabitans</taxon>
    </lineage>
</organism>
<dbReference type="PANTHER" id="PTHR47245">
    <property type="entry name" value="PEPTIDYLPROLYL ISOMERASE"/>
    <property type="match status" value="1"/>
</dbReference>
<reference evidence="4 5" key="1">
    <citation type="submission" date="2018-07" db="EMBL/GenBank/DDBJ databases">
        <title>Oceanihabitans testaceum sp. nov., isolated from marine sediment.</title>
        <authorList>
            <person name="Li C.-M."/>
        </authorList>
    </citation>
    <scope>NUCLEOTIDE SEQUENCE [LARGE SCALE GENOMIC DNA]</scope>
    <source>
        <strain evidence="4 5">S9-10</strain>
    </source>
</reference>
<protein>
    <submittedName>
        <fullName evidence="4">Peptidylprolyl isomerase</fullName>
    </submittedName>
</protein>
<dbReference type="Gene3D" id="3.10.50.40">
    <property type="match status" value="3"/>
</dbReference>
<dbReference type="OrthoDB" id="14196at2"/>
<dbReference type="Gene3D" id="1.10.4030.10">
    <property type="entry name" value="Porin chaperone SurA, peptide-binding domain"/>
    <property type="match status" value="1"/>
</dbReference>
<gene>
    <name evidence="4" type="ORF">DU428_10300</name>
</gene>
<feature type="signal peptide" evidence="2">
    <location>
        <begin position="1"/>
        <end position="21"/>
    </location>
</feature>
<proteinExistence type="predicted"/>
<dbReference type="EMBL" id="QPIG01000004">
    <property type="protein sequence ID" value="RCU56741.1"/>
    <property type="molecule type" value="Genomic_DNA"/>
</dbReference>
<dbReference type="PROSITE" id="PS50198">
    <property type="entry name" value="PPIC_PPIASE_2"/>
    <property type="match status" value="2"/>
</dbReference>
<evidence type="ECO:0000313" key="4">
    <source>
        <dbReference type="EMBL" id="RCU56741.1"/>
    </source>
</evidence>
<keyword evidence="2" id="KW-0732">Signal</keyword>
<evidence type="ECO:0000259" key="3">
    <source>
        <dbReference type="PROSITE" id="PS50198"/>
    </source>
</evidence>
<accession>A0A368P626</accession>
<comment type="caution">
    <text evidence="4">The sequence shown here is derived from an EMBL/GenBank/DDBJ whole genome shotgun (WGS) entry which is preliminary data.</text>
</comment>
<dbReference type="PANTHER" id="PTHR47245:SF2">
    <property type="entry name" value="PEPTIDYL-PROLYL CIS-TRANS ISOMERASE HP_0175-RELATED"/>
    <property type="match status" value="1"/>
</dbReference>
<evidence type="ECO:0000256" key="1">
    <source>
        <dbReference type="PROSITE-ProRule" id="PRU00278"/>
    </source>
</evidence>
<evidence type="ECO:0000313" key="5">
    <source>
        <dbReference type="Proteomes" id="UP000252249"/>
    </source>
</evidence>
<name>A0A368P626_9FLAO</name>
<dbReference type="Proteomes" id="UP000252249">
    <property type="component" value="Unassembled WGS sequence"/>
</dbReference>
<keyword evidence="1 4" id="KW-0413">Isomerase</keyword>
<keyword evidence="1" id="KW-0697">Rotamase</keyword>
<dbReference type="Pfam" id="PF00639">
    <property type="entry name" value="Rotamase"/>
    <property type="match status" value="2"/>
</dbReference>
<dbReference type="AlphaFoldDB" id="A0A368P626"/>
<dbReference type="InterPro" id="IPR050245">
    <property type="entry name" value="PrsA_foldase"/>
</dbReference>
<dbReference type="SUPFAM" id="SSF54534">
    <property type="entry name" value="FKBP-like"/>
    <property type="match status" value="2"/>
</dbReference>
<dbReference type="InterPro" id="IPR000297">
    <property type="entry name" value="PPIase_PpiC"/>
</dbReference>
<dbReference type="InterPro" id="IPR046357">
    <property type="entry name" value="PPIase_dom_sf"/>
</dbReference>
<sequence length="644" mass="74269">MMKFFSILLFLLFTISFQAQNKNEDVLFTVDNDPVYASEFIRVFNKNLDLVKDESQKDIDAYLKLFVDYKLKLKEAKSLGLDTLPKYIRELNNYKRQLAKSHLADNKVTEALVNEAYERTTNEVEASHILIRLDEDAKPADTLEVYNKLMKLRDRVVNEGFEKVQEDVHDGETTFAEDLGYFSGFKMVYEFENAAYNTPVGEISKPFKSSFGYHIVLVHNKRKDRGKRKVAHIMVGLEKEDAEDRIQDIYKKIQQGEDFKSLAKQFSEDKSTANNGGELQPFSGGELRSQEFEDAAFAIDKIGACTKPFKTSFGWHIVKLLDKIAVPTFEEAKHTLEAKVKKDSRSKLISTSRVNKLKERYTISNADAGLTYFVSILNDDYYKNQWETPKDFSADKIFLTIENKEITNADFANYLLKSRRRVSKNLSLNDIVENAYKDFLETSLLTYEEEKLEFENEDYAHILGEYRDGLLLFDLMERKIWRAASQDTIAVQEFYNANKKNYFYNERVEAVVASSAKKKDINKVAKLLKAGKTFEDIKKVMNTKNEVRVLFTSGTMEANHQALPENLPFKKGVSKICNHNDSFVVVKVVEVLPKSTMTYEEAKGRVDSDFQDEKEKKWLTSLAEKYVVSINKDVLKAVKNQLNQ</sequence>
<keyword evidence="5" id="KW-1185">Reference proteome</keyword>
<feature type="domain" description="PpiC" evidence="3">
    <location>
        <begin position="121"/>
        <end position="220"/>
    </location>
</feature>